<comment type="caution">
    <text evidence="1">The sequence shown here is derived from an EMBL/GenBank/DDBJ whole genome shotgun (WGS) entry which is preliminary data.</text>
</comment>
<evidence type="ECO:0000313" key="1">
    <source>
        <dbReference type="EMBL" id="OHA81395.1"/>
    </source>
</evidence>
<evidence type="ECO:0000313" key="2">
    <source>
        <dbReference type="Proteomes" id="UP000179118"/>
    </source>
</evidence>
<gene>
    <name evidence="1" type="ORF">A3D51_03205</name>
</gene>
<dbReference type="Gene3D" id="1.10.150.20">
    <property type="entry name" value="5' to 3' exonuclease, C-terminal subdomain"/>
    <property type="match status" value="1"/>
</dbReference>
<dbReference type="Proteomes" id="UP000179118">
    <property type="component" value="Unassembled WGS sequence"/>
</dbReference>
<organism evidence="1 2">
    <name type="scientific">Candidatus Yonathbacteria bacterium RIFCSPHIGHO2_02_FULL_44_14</name>
    <dbReference type="NCBI Taxonomy" id="1802724"/>
    <lineage>
        <taxon>Bacteria</taxon>
        <taxon>Candidatus Yonathiibacteriota</taxon>
    </lineage>
</organism>
<dbReference type="EMBL" id="MHUT01000008">
    <property type="protein sequence ID" value="OHA81395.1"/>
    <property type="molecule type" value="Genomic_DNA"/>
</dbReference>
<protein>
    <submittedName>
        <fullName evidence="1">Uncharacterized protein</fullName>
    </submittedName>
</protein>
<name>A0A1G2S8I8_9BACT</name>
<dbReference type="AlphaFoldDB" id="A0A1G2S8I8"/>
<proteinExistence type="predicted"/>
<sequence>MNTAKIVSQKRIFESLYTLKAAFPDKAKEYDDQILSALGGGFDLSVLQLPRRVETILRGHGIMNTVKLKHRTNNDLLRLNGIWKKHLEVINQRKEEFFCVE</sequence>
<dbReference type="SUPFAM" id="SSF47789">
    <property type="entry name" value="C-terminal domain of RNA polymerase alpha subunit"/>
    <property type="match status" value="1"/>
</dbReference>
<accession>A0A1G2S8I8</accession>
<reference evidence="1 2" key="1">
    <citation type="journal article" date="2016" name="Nat. Commun.">
        <title>Thousands of microbial genomes shed light on interconnected biogeochemical processes in an aquifer system.</title>
        <authorList>
            <person name="Anantharaman K."/>
            <person name="Brown C.T."/>
            <person name="Hug L.A."/>
            <person name="Sharon I."/>
            <person name="Castelle C.J."/>
            <person name="Probst A.J."/>
            <person name="Thomas B.C."/>
            <person name="Singh A."/>
            <person name="Wilkins M.J."/>
            <person name="Karaoz U."/>
            <person name="Brodie E.L."/>
            <person name="Williams K.H."/>
            <person name="Hubbard S.S."/>
            <person name="Banfield J.F."/>
        </authorList>
    </citation>
    <scope>NUCLEOTIDE SEQUENCE [LARGE SCALE GENOMIC DNA]</scope>
</reference>